<dbReference type="Proteomes" id="UP000013520">
    <property type="component" value="Chromosome"/>
</dbReference>
<evidence type="ECO:0000313" key="3">
    <source>
        <dbReference type="Proteomes" id="UP000013520"/>
    </source>
</evidence>
<evidence type="ECO:0000256" key="1">
    <source>
        <dbReference type="SAM" id="MobiDB-lite"/>
    </source>
</evidence>
<dbReference type="HOGENOM" id="CLU_1203234_0_0_9"/>
<evidence type="ECO:0000313" key="2">
    <source>
        <dbReference type="EMBL" id="AGL02464.1"/>
    </source>
</evidence>
<dbReference type="EMBL" id="CP003273">
    <property type="protein sequence ID" value="AGL02464.1"/>
    <property type="molecule type" value="Genomic_DNA"/>
</dbReference>
<protein>
    <recommendedName>
        <fullName evidence="4">DUF2953 domain-containing protein</fullName>
    </recommendedName>
</protein>
<evidence type="ECO:0008006" key="4">
    <source>
        <dbReference type="Google" id="ProtNLM"/>
    </source>
</evidence>
<name>R4KIL4_9FIRM</name>
<dbReference type="OrthoDB" id="1739345at2"/>
<organism evidence="2 3">
    <name type="scientific">Desulfoscipio gibsoniae DSM 7213</name>
    <dbReference type="NCBI Taxonomy" id="767817"/>
    <lineage>
        <taxon>Bacteria</taxon>
        <taxon>Bacillati</taxon>
        <taxon>Bacillota</taxon>
        <taxon>Clostridia</taxon>
        <taxon>Eubacteriales</taxon>
        <taxon>Desulfallaceae</taxon>
        <taxon>Desulfoscipio</taxon>
    </lineage>
</organism>
<keyword evidence="3" id="KW-1185">Reference proteome</keyword>
<dbReference type="RefSeq" id="WP_006520659.1">
    <property type="nucleotide sequence ID" value="NC_021184.1"/>
</dbReference>
<sequence length="230" mass="25443">MSGWTVLIIILVLLPGVLLSVPLTFKAGGYLGAEDRRLGLRMAWGWRLVDADMEIKGRKPTFRFRIAGMAMPGPRKKAGKIKGAKDQKVKNAGKTGGEPKKHGLDFSAINAVLNRQVLAVVLGYLKNLIKSFRLQLRLKGVYGTDDPAVTGMIAGLIAVLRAERIILDLDTNFSGPILDVAGETSGRVVPIVILWYTIRLMMAKPVRRVWWAQLIKKIIRKKTKEGAQYV</sequence>
<reference evidence="2 3" key="1">
    <citation type="submission" date="2012-01" db="EMBL/GenBank/DDBJ databases">
        <title>Complete sequence of Desulfotomaculum gibsoniae DSM 7213.</title>
        <authorList>
            <consortium name="US DOE Joint Genome Institute"/>
            <person name="Lucas S."/>
            <person name="Han J."/>
            <person name="Lapidus A."/>
            <person name="Cheng J.-F."/>
            <person name="Goodwin L."/>
            <person name="Pitluck S."/>
            <person name="Peters L."/>
            <person name="Ovchinnikova G."/>
            <person name="Teshima H."/>
            <person name="Detter J.C."/>
            <person name="Han C."/>
            <person name="Tapia R."/>
            <person name="Land M."/>
            <person name="Hauser L."/>
            <person name="Kyrpides N."/>
            <person name="Ivanova N."/>
            <person name="Pagani I."/>
            <person name="Parshina S."/>
            <person name="Plugge C."/>
            <person name="Muyzer G."/>
            <person name="Kuever J."/>
            <person name="Ivanova A."/>
            <person name="Nazina T."/>
            <person name="Klenk H.-P."/>
            <person name="Brambilla E."/>
            <person name="Spring S."/>
            <person name="Stams A.F."/>
            <person name="Woyke T."/>
        </authorList>
    </citation>
    <scope>NUCLEOTIDE SEQUENCE [LARGE SCALE GENOMIC DNA]</scope>
    <source>
        <strain evidence="2 3">DSM 7213</strain>
    </source>
</reference>
<accession>R4KIL4</accession>
<dbReference type="KEGG" id="dgi:Desgi_3099"/>
<gene>
    <name evidence="2" type="ORF">Desgi_3099</name>
</gene>
<dbReference type="AlphaFoldDB" id="R4KIL4"/>
<feature type="region of interest" description="Disordered" evidence="1">
    <location>
        <begin position="73"/>
        <end position="98"/>
    </location>
</feature>
<dbReference type="eggNOG" id="ENOG5033FHJ">
    <property type="taxonomic scope" value="Bacteria"/>
</dbReference>
<dbReference type="STRING" id="767817.Desgi_3099"/>
<proteinExistence type="predicted"/>